<dbReference type="InterPro" id="IPR011009">
    <property type="entry name" value="Kinase-like_dom_sf"/>
</dbReference>
<dbReference type="RefSeq" id="XP_049136834.1">
    <property type="nucleotide sequence ID" value="XM_049280877.1"/>
</dbReference>
<dbReference type="SUPFAM" id="SSF56112">
    <property type="entry name" value="Protein kinase-like (PK-like)"/>
    <property type="match status" value="1"/>
</dbReference>
<keyword evidence="2" id="KW-1185">Reference proteome</keyword>
<dbReference type="AlphaFoldDB" id="A0A9Q8W928"/>
<evidence type="ECO:0000313" key="2">
    <source>
        <dbReference type="Proteomes" id="UP000830671"/>
    </source>
</evidence>
<reference evidence="1" key="1">
    <citation type="journal article" date="2021" name="Mol. Plant Microbe Interact.">
        <title>Complete Genome Sequence of the Plant-Pathogenic Fungus Colletotrichum lupini.</title>
        <authorList>
            <person name="Baroncelli R."/>
            <person name="Pensec F."/>
            <person name="Da Lio D."/>
            <person name="Boufleur T."/>
            <person name="Vicente I."/>
            <person name="Sarrocco S."/>
            <person name="Picot A."/>
            <person name="Baraldi E."/>
            <person name="Sukno S."/>
            <person name="Thon M."/>
            <person name="Le Floch G."/>
        </authorList>
    </citation>
    <scope>NUCLEOTIDE SEQUENCE</scope>
    <source>
        <strain evidence="1">IMI 504893</strain>
    </source>
</reference>
<gene>
    <name evidence="1" type="ORF">CLUP02_01841</name>
</gene>
<evidence type="ECO:0000313" key="1">
    <source>
        <dbReference type="EMBL" id="UQC75188.1"/>
    </source>
</evidence>
<dbReference type="EMBL" id="CP019471">
    <property type="protein sequence ID" value="UQC75188.1"/>
    <property type="molecule type" value="Genomic_DNA"/>
</dbReference>
<name>A0A9Q8W928_9PEZI</name>
<sequence>MELLRIVKARQDGSSGAATVFVKATSPWAAYERIYYQVLGNGDLVLVVEALAHLEKMGLQHGRLSCSCVLLHPSGRVKLSNAWSHPLANAALIRMLGGQEDCRPLGRKKDLVDLGYTMMELMQGYVKEGANLGLDDPEQWDSDVVGFLSATTTASSAAELSEVGLPQHRINLSSQPLMGI</sequence>
<organism evidence="1 2">
    <name type="scientific">Colletotrichum lupini</name>
    <dbReference type="NCBI Taxonomy" id="145971"/>
    <lineage>
        <taxon>Eukaryota</taxon>
        <taxon>Fungi</taxon>
        <taxon>Dikarya</taxon>
        <taxon>Ascomycota</taxon>
        <taxon>Pezizomycotina</taxon>
        <taxon>Sordariomycetes</taxon>
        <taxon>Hypocreomycetidae</taxon>
        <taxon>Glomerellales</taxon>
        <taxon>Glomerellaceae</taxon>
        <taxon>Colletotrichum</taxon>
        <taxon>Colletotrichum acutatum species complex</taxon>
    </lineage>
</organism>
<dbReference type="GeneID" id="73335887"/>
<evidence type="ECO:0008006" key="3">
    <source>
        <dbReference type="Google" id="ProtNLM"/>
    </source>
</evidence>
<dbReference type="Gene3D" id="1.10.510.10">
    <property type="entry name" value="Transferase(Phosphotransferase) domain 1"/>
    <property type="match status" value="1"/>
</dbReference>
<accession>A0A9Q8W928</accession>
<proteinExistence type="predicted"/>
<dbReference type="Proteomes" id="UP000830671">
    <property type="component" value="Chromosome 1"/>
</dbReference>
<protein>
    <recommendedName>
        <fullName evidence="3">Protein kinase domain-containing protein</fullName>
    </recommendedName>
</protein>
<dbReference type="KEGG" id="clup:CLUP02_01841"/>